<protein>
    <recommendedName>
        <fullName evidence="7">TLC domain-containing protein</fullName>
    </recommendedName>
</protein>
<name>A0A2T9YJB4_9FUNG</name>
<dbReference type="PANTHER" id="PTHR13439">
    <property type="entry name" value="CT120 PROTEIN"/>
    <property type="match status" value="1"/>
</dbReference>
<feature type="transmembrane region" description="Helical" evidence="6">
    <location>
        <begin position="41"/>
        <end position="60"/>
    </location>
</feature>
<dbReference type="SMART" id="SM00724">
    <property type="entry name" value="TLC"/>
    <property type="match status" value="1"/>
</dbReference>
<dbReference type="PANTHER" id="PTHR13439:SF0">
    <property type="entry name" value="TOPOISOMERASE I DAMAGE AFFECTED PROTEIN 4"/>
    <property type="match status" value="1"/>
</dbReference>
<evidence type="ECO:0000256" key="5">
    <source>
        <dbReference type="PROSITE-ProRule" id="PRU00205"/>
    </source>
</evidence>
<evidence type="ECO:0000256" key="2">
    <source>
        <dbReference type="ARBA" id="ARBA00022692"/>
    </source>
</evidence>
<dbReference type="GO" id="GO:0005783">
    <property type="term" value="C:endoplasmic reticulum"/>
    <property type="evidence" value="ECO:0007669"/>
    <property type="project" value="TreeGrafter"/>
</dbReference>
<reference evidence="8 9" key="1">
    <citation type="journal article" date="2018" name="MBio">
        <title>Comparative Genomics Reveals the Core Gene Toolbox for the Fungus-Insect Symbiosis.</title>
        <authorList>
            <person name="Wang Y."/>
            <person name="Stata M."/>
            <person name="Wang W."/>
            <person name="Stajich J.E."/>
            <person name="White M.M."/>
            <person name="Moncalvo J.M."/>
        </authorList>
    </citation>
    <scope>NUCLEOTIDE SEQUENCE [LARGE SCALE GENOMIC DNA]</scope>
    <source>
        <strain evidence="8 9">SWE-8-4</strain>
    </source>
</reference>
<feature type="transmembrane region" description="Helical" evidence="6">
    <location>
        <begin position="197"/>
        <end position="217"/>
    </location>
</feature>
<dbReference type="AlphaFoldDB" id="A0A2T9YJB4"/>
<accession>A0A2T9YJB4</accession>
<evidence type="ECO:0000313" key="9">
    <source>
        <dbReference type="Proteomes" id="UP000245383"/>
    </source>
</evidence>
<feature type="transmembrane region" description="Helical" evidence="6">
    <location>
        <begin position="114"/>
        <end position="133"/>
    </location>
</feature>
<comment type="subcellular location">
    <subcellularLocation>
        <location evidence="1">Membrane</location>
        <topology evidence="1">Multi-pass membrane protein</topology>
    </subcellularLocation>
</comment>
<dbReference type="InterPro" id="IPR006634">
    <property type="entry name" value="TLC-dom"/>
</dbReference>
<evidence type="ECO:0000256" key="3">
    <source>
        <dbReference type="ARBA" id="ARBA00022989"/>
    </source>
</evidence>
<keyword evidence="3 6" id="KW-1133">Transmembrane helix</keyword>
<evidence type="ECO:0000313" key="8">
    <source>
        <dbReference type="EMBL" id="PVU92415.1"/>
    </source>
</evidence>
<comment type="caution">
    <text evidence="8">The sequence shown here is derived from an EMBL/GenBank/DDBJ whole genome shotgun (WGS) entry which is preliminary data.</text>
</comment>
<evidence type="ECO:0000256" key="4">
    <source>
        <dbReference type="ARBA" id="ARBA00023136"/>
    </source>
</evidence>
<organism evidence="8 9">
    <name type="scientific">Smittium simulii</name>
    <dbReference type="NCBI Taxonomy" id="133385"/>
    <lineage>
        <taxon>Eukaryota</taxon>
        <taxon>Fungi</taxon>
        <taxon>Fungi incertae sedis</taxon>
        <taxon>Zoopagomycota</taxon>
        <taxon>Kickxellomycotina</taxon>
        <taxon>Harpellomycetes</taxon>
        <taxon>Harpellales</taxon>
        <taxon>Legeriomycetaceae</taxon>
        <taxon>Smittium</taxon>
    </lineage>
</organism>
<feature type="transmembrane region" description="Helical" evidence="6">
    <location>
        <begin position="164"/>
        <end position="185"/>
    </location>
</feature>
<dbReference type="EMBL" id="MBFR01000162">
    <property type="protein sequence ID" value="PVU92415.1"/>
    <property type="molecule type" value="Genomic_DNA"/>
</dbReference>
<dbReference type="Proteomes" id="UP000245383">
    <property type="component" value="Unassembled WGS sequence"/>
</dbReference>
<proteinExistence type="predicted"/>
<dbReference type="PROSITE" id="PS50922">
    <property type="entry name" value="TLC"/>
    <property type="match status" value="1"/>
</dbReference>
<keyword evidence="4 5" id="KW-0472">Membrane</keyword>
<dbReference type="GO" id="GO:0055088">
    <property type="term" value="P:lipid homeostasis"/>
    <property type="evidence" value="ECO:0007669"/>
    <property type="project" value="TreeGrafter"/>
</dbReference>
<keyword evidence="9" id="KW-1185">Reference proteome</keyword>
<dbReference type="GO" id="GO:0016020">
    <property type="term" value="C:membrane"/>
    <property type="evidence" value="ECO:0007669"/>
    <property type="project" value="UniProtKB-SubCell"/>
</dbReference>
<gene>
    <name evidence="8" type="ORF">BB561_003834</name>
</gene>
<dbReference type="Pfam" id="PF03798">
    <property type="entry name" value="TRAM_LAG1_CLN8"/>
    <property type="match status" value="1"/>
</dbReference>
<keyword evidence="2 5" id="KW-0812">Transmembrane</keyword>
<evidence type="ECO:0000256" key="1">
    <source>
        <dbReference type="ARBA" id="ARBA00004141"/>
    </source>
</evidence>
<dbReference type="OrthoDB" id="10266980at2759"/>
<feature type="transmembrane region" description="Helical" evidence="6">
    <location>
        <begin position="140"/>
        <end position="158"/>
    </location>
</feature>
<dbReference type="InterPro" id="IPR050846">
    <property type="entry name" value="TLCD"/>
</dbReference>
<sequence length="275" mass="31624">MMQFLLDTIKEFHGLTVNYSGNLLLFKQLNYPLLAYNWPTVIFWILFFQQLYQPSIYIRALLTKDKRDSSFRNKLKWSAHFCSQVHAVAVVFLCFKYYISGSSNNNVSDFDPQVITLTNFSLGYFIWDLITSVMDISQSGLAFVAHALVAINCLLFAYRPAIHSFVPAVLSSELSTVFLNNIWFCDKLGYSGSKFQALNGILLVLAFFSVRIVYGAFSFANLALQLLENLDFLGNYLVFSTLLCIIVLWPLNLLWMYKILSSFYSRFKLAQLKQI</sequence>
<evidence type="ECO:0000259" key="7">
    <source>
        <dbReference type="PROSITE" id="PS50922"/>
    </source>
</evidence>
<feature type="transmembrane region" description="Helical" evidence="6">
    <location>
        <begin position="81"/>
        <end position="99"/>
    </location>
</feature>
<dbReference type="STRING" id="133385.A0A2T9YJB4"/>
<evidence type="ECO:0000256" key="6">
    <source>
        <dbReference type="SAM" id="Phobius"/>
    </source>
</evidence>
<feature type="transmembrane region" description="Helical" evidence="6">
    <location>
        <begin position="237"/>
        <end position="257"/>
    </location>
</feature>
<feature type="domain" description="TLC" evidence="7">
    <location>
        <begin position="72"/>
        <end position="268"/>
    </location>
</feature>